<keyword evidence="3" id="KW-1185">Reference proteome</keyword>
<organism evidence="2 3">
    <name type="scientific">Marasmius crinis-equi</name>
    <dbReference type="NCBI Taxonomy" id="585013"/>
    <lineage>
        <taxon>Eukaryota</taxon>
        <taxon>Fungi</taxon>
        <taxon>Dikarya</taxon>
        <taxon>Basidiomycota</taxon>
        <taxon>Agaricomycotina</taxon>
        <taxon>Agaricomycetes</taxon>
        <taxon>Agaricomycetidae</taxon>
        <taxon>Agaricales</taxon>
        <taxon>Marasmiineae</taxon>
        <taxon>Marasmiaceae</taxon>
        <taxon>Marasmius</taxon>
    </lineage>
</organism>
<reference evidence="2 3" key="1">
    <citation type="submission" date="2024-02" db="EMBL/GenBank/DDBJ databases">
        <title>A draft genome for the cacao thread blight pathogen Marasmius crinis-equi.</title>
        <authorList>
            <person name="Cohen S.P."/>
            <person name="Baruah I.K."/>
            <person name="Amoako-Attah I."/>
            <person name="Bukari Y."/>
            <person name="Meinhardt L.W."/>
            <person name="Bailey B.A."/>
        </authorList>
    </citation>
    <scope>NUCLEOTIDE SEQUENCE [LARGE SCALE GENOMIC DNA]</scope>
    <source>
        <strain evidence="2 3">GH-76</strain>
    </source>
</reference>
<proteinExistence type="predicted"/>
<gene>
    <name evidence="2" type="ORF">V5O48_014876</name>
</gene>
<evidence type="ECO:0000256" key="1">
    <source>
        <dbReference type="SAM" id="Coils"/>
    </source>
</evidence>
<protein>
    <submittedName>
        <fullName evidence="2">Uncharacterized protein</fullName>
    </submittedName>
</protein>
<dbReference type="EMBL" id="JBAHYK010001671">
    <property type="protein sequence ID" value="KAL0567118.1"/>
    <property type="molecule type" value="Genomic_DNA"/>
</dbReference>
<feature type="coiled-coil region" evidence="1">
    <location>
        <begin position="38"/>
        <end position="65"/>
    </location>
</feature>
<name>A0ABR3EWE7_9AGAR</name>
<comment type="caution">
    <text evidence="2">The sequence shown here is derived from an EMBL/GenBank/DDBJ whole genome shotgun (WGS) entry which is preliminary data.</text>
</comment>
<accession>A0ABR3EWE7</accession>
<sequence length="142" mass="16920">MAENHTADKLEAWKKQLSQQAAAQASKRYRERHQVECNEKARLRMARLRRRAKLSQEDIDKRNAQARARYRENRVFVLGAQIGKRWRKEKEEGRRATPRQVMPVELLDLKDRGGPEYEVERLKWKSQILGERRTRLNGILTE</sequence>
<evidence type="ECO:0000313" key="3">
    <source>
        <dbReference type="Proteomes" id="UP001465976"/>
    </source>
</evidence>
<keyword evidence="1" id="KW-0175">Coiled coil</keyword>
<evidence type="ECO:0000313" key="2">
    <source>
        <dbReference type="EMBL" id="KAL0567118.1"/>
    </source>
</evidence>
<dbReference type="Proteomes" id="UP001465976">
    <property type="component" value="Unassembled WGS sequence"/>
</dbReference>